<dbReference type="InterPro" id="IPR014016">
    <property type="entry name" value="UvrD-like_ATP-bd"/>
</dbReference>
<evidence type="ECO:0000256" key="2">
    <source>
        <dbReference type="ARBA" id="ARBA00022741"/>
    </source>
</evidence>
<evidence type="ECO:0000313" key="17">
    <source>
        <dbReference type="Proteomes" id="UP000251135"/>
    </source>
</evidence>
<comment type="caution">
    <text evidence="16">The sequence shown here is derived from an EMBL/GenBank/DDBJ whole genome shotgun (WGS) entry which is preliminary data.</text>
</comment>
<dbReference type="NCBIfam" id="NF010485">
    <property type="entry name" value="PRK13909.1-2"/>
    <property type="match status" value="1"/>
</dbReference>
<evidence type="ECO:0000256" key="1">
    <source>
        <dbReference type="ARBA" id="ARBA00022722"/>
    </source>
</evidence>
<accession>A0A363D112</accession>
<evidence type="ECO:0000256" key="11">
    <source>
        <dbReference type="ARBA" id="ARBA00034617"/>
    </source>
</evidence>
<feature type="binding site" evidence="14">
    <location>
        <begin position="9"/>
        <end position="16"/>
    </location>
    <ligand>
        <name>ATP</name>
        <dbReference type="ChEBI" id="CHEBI:30616"/>
    </ligand>
</feature>
<dbReference type="Pfam" id="PF13361">
    <property type="entry name" value="UvrD_C"/>
    <property type="match status" value="2"/>
</dbReference>
<keyword evidence="17" id="KW-1185">Reference proteome</keyword>
<evidence type="ECO:0000256" key="7">
    <source>
        <dbReference type="ARBA" id="ARBA00022840"/>
    </source>
</evidence>
<keyword evidence="9" id="KW-0234">DNA repair</keyword>
<comment type="catalytic activity">
    <reaction evidence="11">
        <text>Couples ATP hydrolysis with the unwinding of duplex DNA by translocating in the 3'-5' direction.</text>
        <dbReference type="EC" id="5.6.2.4"/>
    </reaction>
</comment>
<dbReference type="SUPFAM" id="SSF52980">
    <property type="entry name" value="Restriction endonuclease-like"/>
    <property type="match status" value="1"/>
</dbReference>
<dbReference type="InterPro" id="IPR011335">
    <property type="entry name" value="Restrct_endonuc-II-like"/>
</dbReference>
<evidence type="ECO:0000256" key="13">
    <source>
        <dbReference type="ARBA" id="ARBA00048988"/>
    </source>
</evidence>
<reference evidence="16 17" key="1">
    <citation type="submission" date="2017-02" db="EMBL/GenBank/DDBJ databases">
        <title>Arcobacter caeni sp. nov, a new Arcobacter species isolated from reclaimed water.</title>
        <authorList>
            <person name="Figueras M.J."/>
            <person name="Perez-Cataluna A."/>
            <person name="Salas-Masso N."/>
        </authorList>
    </citation>
    <scope>NUCLEOTIDE SEQUENCE [LARGE SCALE GENOMIC DNA]</scope>
    <source>
        <strain evidence="16 17">RW17-10</strain>
    </source>
</reference>
<dbReference type="OrthoDB" id="9810135at2"/>
<evidence type="ECO:0000256" key="12">
    <source>
        <dbReference type="ARBA" id="ARBA00034808"/>
    </source>
</evidence>
<dbReference type="InterPro" id="IPR000212">
    <property type="entry name" value="DNA_helicase_UvrD/REP"/>
</dbReference>
<proteinExistence type="predicted"/>
<organism evidence="16 17">
    <name type="scientific">Arcobacter caeni</name>
    <dbReference type="NCBI Taxonomy" id="1912877"/>
    <lineage>
        <taxon>Bacteria</taxon>
        <taxon>Pseudomonadati</taxon>
        <taxon>Campylobacterota</taxon>
        <taxon>Epsilonproteobacteria</taxon>
        <taxon>Campylobacterales</taxon>
        <taxon>Arcobacteraceae</taxon>
        <taxon>Arcobacter</taxon>
    </lineage>
</organism>
<keyword evidence="2 14" id="KW-0547">Nucleotide-binding</keyword>
<name>A0A363D112_9BACT</name>
<evidence type="ECO:0000256" key="8">
    <source>
        <dbReference type="ARBA" id="ARBA00023125"/>
    </source>
</evidence>
<protein>
    <recommendedName>
        <fullName evidence="12">DNA 3'-5' helicase</fullName>
        <ecNumber evidence="12">5.6.2.4</ecNumber>
    </recommendedName>
</protein>
<keyword evidence="6" id="KW-0269">Exonuclease</keyword>
<dbReference type="GO" id="GO:0000725">
    <property type="term" value="P:recombinational repair"/>
    <property type="evidence" value="ECO:0007669"/>
    <property type="project" value="TreeGrafter"/>
</dbReference>
<keyword evidence="3" id="KW-0227">DNA damage</keyword>
<keyword evidence="4 14" id="KW-0378">Hydrolase</keyword>
<dbReference type="PANTHER" id="PTHR11070:SF67">
    <property type="entry name" value="DNA 3'-5' HELICASE"/>
    <property type="match status" value="1"/>
</dbReference>
<dbReference type="InterPro" id="IPR011604">
    <property type="entry name" value="PDDEXK-like_dom_sf"/>
</dbReference>
<keyword evidence="5 14" id="KW-0347">Helicase</keyword>
<dbReference type="EMBL" id="MUXE01000006">
    <property type="protein sequence ID" value="PUE65018.1"/>
    <property type="molecule type" value="Genomic_DNA"/>
</dbReference>
<evidence type="ECO:0000313" key="16">
    <source>
        <dbReference type="EMBL" id="PUE65018.1"/>
    </source>
</evidence>
<evidence type="ECO:0000259" key="15">
    <source>
        <dbReference type="PROSITE" id="PS51198"/>
    </source>
</evidence>
<dbReference type="GO" id="GO:0003677">
    <property type="term" value="F:DNA binding"/>
    <property type="evidence" value="ECO:0007669"/>
    <property type="project" value="UniProtKB-KW"/>
</dbReference>
<dbReference type="Proteomes" id="UP000251135">
    <property type="component" value="Unassembled WGS sequence"/>
</dbReference>
<evidence type="ECO:0000256" key="5">
    <source>
        <dbReference type="ARBA" id="ARBA00022806"/>
    </source>
</evidence>
<dbReference type="Gene3D" id="3.90.320.10">
    <property type="match status" value="1"/>
</dbReference>
<gene>
    <name evidence="16" type="ORF">B0174_05790</name>
</gene>
<evidence type="ECO:0000256" key="4">
    <source>
        <dbReference type="ARBA" id="ARBA00022801"/>
    </source>
</evidence>
<dbReference type="InterPro" id="IPR027417">
    <property type="entry name" value="P-loop_NTPase"/>
</dbReference>
<sequence>MKKYLALKASAGSGKTFALTVRYITLMLLGAKPNEILTLTFTNKAANEMSERIYKTLLTLGDDEAYLSAIVEQSGLSKQEILGKKGFLVKSFSNASLSIFTIDKFINKILREFCGYIGISDDFEIKVDDIEALSMKFLQSLNATQFETLIDFSHYEKKKFNSIFELFKNLLEKNETVDIVNIDAKLIDLQKQNVLEFAFKIKEQILNCSGASASAIKAVDFETFDELFGRTWLEKDILADYSYFKKCANETIESYFSNLKDEISIYYKLRAGYSLSKLFELYLMFKDFKFTFNKNKNYLEFNDISNLVYELLSTKIDKDFLYFRLDSSFSHILMDEFQDTSLLQYRILEPLIKEILAGDQTKFKTFFYVGDIKQSIYRFRGGKRELFDYVANSNKILEVEVLNTNYRSCENIISYVNSLFLNIPNYEYFEQESVSKGGYVEVIVDEKLDEENKYENIASKIAQLLKEGVNSNDIAILTYTNDDVLNLYYYLKQKFPSLKITTEMTSKLINQQNVKAVINAIKYLYFKEEIYKENLNALIGKPILNELNLNIDLEEKSIQEIIKELASKLKIIDENIIKLIEVSSVFSNIVDFVYEIDKLDSNMENSESVGLQILTIFKSKGLEFNTVILLDRIKRKNVDKSSLLFEYESVQLKNIFYKIKGYENYNKDYEKALKKEKALSIEDEINILYVALTRAKNNMIIFKKAKSSVFDVLNMKPTQIGTVIQSENISKNYENVTKILYKPLDLGTQEKQISKEKEFDENHLKAKYFGIATHYCLEMMNEFNISNIDYSLNLAKTRYSNFLDETDFIDIKNRLSLLVNNEKFISLILDAEFISEQSLVYKEEIKIIDLLLFKDGNYYIIDYKTTKETHVEHTTQVTFYKKAIKDIFQTQNVFSYLVYLQANEILISEV</sequence>
<evidence type="ECO:0000256" key="9">
    <source>
        <dbReference type="ARBA" id="ARBA00023204"/>
    </source>
</evidence>
<dbReference type="PANTHER" id="PTHR11070">
    <property type="entry name" value="UVRD / RECB / PCRA DNA HELICASE FAMILY MEMBER"/>
    <property type="match status" value="1"/>
</dbReference>
<comment type="catalytic activity">
    <reaction evidence="13">
        <text>ATP + H2O = ADP + phosphate + H(+)</text>
        <dbReference type="Rhea" id="RHEA:13065"/>
        <dbReference type="ChEBI" id="CHEBI:15377"/>
        <dbReference type="ChEBI" id="CHEBI:15378"/>
        <dbReference type="ChEBI" id="CHEBI:30616"/>
        <dbReference type="ChEBI" id="CHEBI:43474"/>
        <dbReference type="ChEBI" id="CHEBI:456216"/>
        <dbReference type="EC" id="5.6.2.4"/>
    </reaction>
</comment>
<dbReference type="Pfam" id="PF00580">
    <property type="entry name" value="UvrD-helicase"/>
    <property type="match status" value="1"/>
</dbReference>
<evidence type="ECO:0000256" key="6">
    <source>
        <dbReference type="ARBA" id="ARBA00022839"/>
    </source>
</evidence>
<dbReference type="SUPFAM" id="SSF52540">
    <property type="entry name" value="P-loop containing nucleoside triphosphate hydrolases"/>
    <property type="match status" value="1"/>
</dbReference>
<dbReference type="AlphaFoldDB" id="A0A363D112"/>
<dbReference type="GO" id="GO:0005524">
    <property type="term" value="F:ATP binding"/>
    <property type="evidence" value="ECO:0007669"/>
    <property type="project" value="UniProtKB-UniRule"/>
</dbReference>
<dbReference type="GO" id="GO:0004527">
    <property type="term" value="F:exonuclease activity"/>
    <property type="evidence" value="ECO:0007669"/>
    <property type="project" value="UniProtKB-KW"/>
</dbReference>
<dbReference type="Gene3D" id="3.40.50.300">
    <property type="entry name" value="P-loop containing nucleotide triphosphate hydrolases"/>
    <property type="match status" value="4"/>
</dbReference>
<feature type="domain" description="UvrD-like helicase ATP-binding" evidence="15">
    <location>
        <begin position="1"/>
        <end position="409"/>
    </location>
</feature>
<keyword evidence="8" id="KW-0238">DNA-binding</keyword>
<dbReference type="GO" id="GO:0005829">
    <property type="term" value="C:cytosol"/>
    <property type="evidence" value="ECO:0007669"/>
    <property type="project" value="TreeGrafter"/>
</dbReference>
<dbReference type="EC" id="5.6.2.4" evidence="12"/>
<keyword evidence="1" id="KW-0540">Nuclease</keyword>
<dbReference type="GO" id="GO:0043138">
    <property type="term" value="F:3'-5' DNA helicase activity"/>
    <property type="evidence" value="ECO:0007669"/>
    <property type="project" value="UniProtKB-EC"/>
</dbReference>
<dbReference type="InterPro" id="IPR014017">
    <property type="entry name" value="DNA_helicase_UvrD-like_C"/>
</dbReference>
<dbReference type="PROSITE" id="PS51198">
    <property type="entry name" value="UVRD_HELICASE_ATP_BIND"/>
    <property type="match status" value="1"/>
</dbReference>
<evidence type="ECO:0000256" key="3">
    <source>
        <dbReference type="ARBA" id="ARBA00022763"/>
    </source>
</evidence>
<dbReference type="RefSeq" id="WP_108558719.1">
    <property type="nucleotide sequence ID" value="NZ_MUXE01000006.1"/>
</dbReference>
<keyword evidence="7 14" id="KW-0067">ATP-binding</keyword>
<evidence type="ECO:0000256" key="10">
    <source>
        <dbReference type="ARBA" id="ARBA00023235"/>
    </source>
</evidence>
<evidence type="ECO:0000256" key="14">
    <source>
        <dbReference type="PROSITE-ProRule" id="PRU00560"/>
    </source>
</evidence>
<keyword evidence="10" id="KW-0413">Isomerase</keyword>